<organism evidence="1 2">
    <name type="scientific">Prescottella agglutinans</name>
    <dbReference type="NCBI Taxonomy" id="1644129"/>
    <lineage>
        <taxon>Bacteria</taxon>
        <taxon>Bacillati</taxon>
        <taxon>Actinomycetota</taxon>
        <taxon>Actinomycetes</taxon>
        <taxon>Mycobacteriales</taxon>
        <taxon>Nocardiaceae</taxon>
        <taxon>Prescottella</taxon>
    </lineage>
</organism>
<evidence type="ECO:0000313" key="1">
    <source>
        <dbReference type="EMBL" id="MDH6284258.1"/>
    </source>
</evidence>
<reference evidence="1 2" key="1">
    <citation type="submission" date="2023-04" db="EMBL/GenBank/DDBJ databases">
        <title>Forest soil microbial communities from Buena Vista Peninsula, Colon Province, Panama.</title>
        <authorList>
            <person name="Bouskill N."/>
        </authorList>
    </citation>
    <scope>NUCLEOTIDE SEQUENCE [LARGE SCALE GENOMIC DNA]</scope>
    <source>
        <strain evidence="1 2">CFH S0262</strain>
    </source>
</reference>
<evidence type="ECO:0000313" key="2">
    <source>
        <dbReference type="Proteomes" id="UP001160334"/>
    </source>
</evidence>
<name>A0ABT6MIW1_9NOCA</name>
<gene>
    <name evidence="1" type="ORF">M2280_005516</name>
</gene>
<comment type="caution">
    <text evidence="1">The sequence shown here is derived from an EMBL/GenBank/DDBJ whole genome shotgun (WGS) entry which is preliminary data.</text>
</comment>
<dbReference type="Proteomes" id="UP001160334">
    <property type="component" value="Unassembled WGS sequence"/>
</dbReference>
<dbReference type="EMBL" id="JARXVC010000020">
    <property type="protein sequence ID" value="MDH6284258.1"/>
    <property type="molecule type" value="Genomic_DNA"/>
</dbReference>
<keyword evidence="2" id="KW-1185">Reference proteome</keyword>
<dbReference type="RefSeq" id="WP_280763488.1">
    <property type="nucleotide sequence ID" value="NZ_JARXVC010000020.1"/>
</dbReference>
<protein>
    <submittedName>
        <fullName evidence="1">Uncharacterized protein</fullName>
    </submittedName>
</protein>
<proteinExistence type="predicted"/>
<sequence length="168" mass="19197">MRIPLSEAVARFKREPGAPTNAYDWYRRSAARDGTVWFSGHHIAAVKQGRQWMVDEADLEDALISHREQRAHADRVTADYDSRILHPGTVLTVGGGYTVKGGFHFLWDDMDRALQRSNGFWRCNTCWAPAATERNREECHRCRDWTPCANDCTLSRIYCSTCVASETM</sequence>
<accession>A0ABT6MIW1</accession>